<dbReference type="GO" id="GO:0005524">
    <property type="term" value="F:ATP binding"/>
    <property type="evidence" value="ECO:0007669"/>
    <property type="project" value="UniProtKB-UniRule"/>
</dbReference>
<evidence type="ECO:0000259" key="2">
    <source>
        <dbReference type="PROSITE" id="PS50975"/>
    </source>
</evidence>
<dbReference type="Proteomes" id="UP000326354">
    <property type="component" value="Chromosome"/>
</dbReference>
<feature type="domain" description="ATP-grasp" evidence="2">
    <location>
        <begin position="125"/>
        <end position="316"/>
    </location>
</feature>
<keyword evidence="1" id="KW-0067">ATP-binding</keyword>
<dbReference type="PROSITE" id="PS50975">
    <property type="entry name" value="ATP_GRASP"/>
    <property type="match status" value="1"/>
</dbReference>
<dbReference type="EMBL" id="AP019860">
    <property type="protein sequence ID" value="BBM83503.1"/>
    <property type="molecule type" value="Genomic_DNA"/>
</dbReference>
<dbReference type="RefSeq" id="WP_173013223.1">
    <property type="nucleotide sequence ID" value="NZ_AP019860.1"/>
</dbReference>
<dbReference type="KEGG" id="uam:UABAM_01855"/>
<dbReference type="AlphaFoldDB" id="A0A5S9IKF0"/>
<keyword evidence="1" id="KW-0547">Nucleotide-binding</keyword>
<organism evidence="3 4">
    <name type="scientific">Uabimicrobium amorphum</name>
    <dbReference type="NCBI Taxonomy" id="2596890"/>
    <lineage>
        <taxon>Bacteria</taxon>
        <taxon>Pseudomonadati</taxon>
        <taxon>Planctomycetota</taxon>
        <taxon>Candidatus Uabimicrobiia</taxon>
        <taxon>Candidatus Uabimicrobiales</taxon>
        <taxon>Candidatus Uabimicrobiaceae</taxon>
        <taxon>Candidatus Uabimicrobium</taxon>
    </lineage>
</organism>
<name>A0A5S9IKF0_UABAM</name>
<reference evidence="3 4" key="1">
    <citation type="submission" date="2019-08" db="EMBL/GenBank/DDBJ databases">
        <title>Complete genome sequence of Candidatus Uab amorphum.</title>
        <authorList>
            <person name="Shiratori T."/>
            <person name="Suzuki S."/>
            <person name="Kakizawa Y."/>
            <person name="Ishida K."/>
        </authorList>
    </citation>
    <scope>NUCLEOTIDE SEQUENCE [LARGE SCALE GENOMIC DNA]</scope>
    <source>
        <strain evidence="3 4">SRT547</strain>
    </source>
</reference>
<evidence type="ECO:0000313" key="4">
    <source>
        <dbReference type="Proteomes" id="UP000326354"/>
    </source>
</evidence>
<evidence type="ECO:0000313" key="3">
    <source>
        <dbReference type="EMBL" id="BBM83503.1"/>
    </source>
</evidence>
<evidence type="ECO:0000256" key="1">
    <source>
        <dbReference type="PROSITE-ProRule" id="PRU00409"/>
    </source>
</evidence>
<dbReference type="InterPro" id="IPR011761">
    <property type="entry name" value="ATP-grasp"/>
</dbReference>
<accession>A0A5S9IKF0</accession>
<dbReference type="Gene3D" id="3.30.1490.20">
    <property type="entry name" value="ATP-grasp fold, A domain"/>
    <property type="match status" value="1"/>
</dbReference>
<dbReference type="SUPFAM" id="SSF56059">
    <property type="entry name" value="Glutathione synthetase ATP-binding domain-like"/>
    <property type="match status" value="1"/>
</dbReference>
<protein>
    <submittedName>
        <fullName evidence="3">Glutathione synthase</fullName>
    </submittedName>
</protein>
<gene>
    <name evidence="3" type="ORF">UABAM_01855</name>
</gene>
<dbReference type="InterPro" id="IPR013815">
    <property type="entry name" value="ATP_grasp_subdomain_1"/>
</dbReference>
<keyword evidence="4" id="KW-1185">Reference proteome</keyword>
<sequence>MKQLNALIGVMDPNSYSFRVAFEKLLAFVDPKVKYKKKSYHVTSRRIATRPYDILHAECPYKAIINRGAHWNPHHNSFFMTIGYQTYLLNDMITFEAINKNTSYGHMYKLGLHIPKTIALPQQSYKKLKKDSKAIPELIFSEHEFFSLEELGEEVGYPAFLKPQSGGGWVGVVKVESPEELVEAYNKSGSKPMNLQKAIDYREFVRTVGVGPQMMPMHYNASAEHSHDRYMRSEFEAVEFDFLTAEEEDEIKKIGKIINSFYGWDHNSCEALIGHDNVIYPIDFANAYPDSTLTSLHFHFPTLVKSMAKWLIFCAVTEKKRSYNFARNWPRYFEIAEDSSLSYKQKLDKYTEIADEYFETQKFDEFCSKYLGSFDEKAHEFFASEDFFSIIDKEVDYYFNIPSERPEKKQHYRGIHHYWLSMEEKRLQSQKK</sequence>
<proteinExistence type="predicted"/>
<dbReference type="GO" id="GO:0046872">
    <property type="term" value="F:metal ion binding"/>
    <property type="evidence" value="ECO:0007669"/>
    <property type="project" value="InterPro"/>
</dbReference>